<evidence type="ECO:0000313" key="5">
    <source>
        <dbReference type="EMBL" id="CUO73896.1"/>
    </source>
</evidence>
<evidence type="ECO:0000313" key="6">
    <source>
        <dbReference type="Proteomes" id="UP000095431"/>
    </source>
</evidence>
<evidence type="ECO:0000259" key="4">
    <source>
        <dbReference type="PROSITE" id="PS01124"/>
    </source>
</evidence>
<feature type="domain" description="HTH araC/xylS-type" evidence="4">
    <location>
        <begin position="1"/>
        <end position="36"/>
    </location>
</feature>
<dbReference type="InterPro" id="IPR018060">
    <property type="entry name" value="HTH_AraC"/>
</dbReference>
<dbReference type="PROSITE" id="PS01124">
    <property type="entry name" value="HTH_ARAC_FAMILY_2"/>
    <property type="match status" value="1"/>
</dbReference>
<keyword evidence="1" id="KW-0805">Transcription regulation</keyword>
<dbReference type="EMBL" id="CYZN01000047">
    <property type="protein sequence ID" value="CUO73896.1"/>
    <property type="molecule type" value="Genomic_DNA"/>
</dbReference>
<dbReference type="SUPFAM" id="SSF46689">
    <property type="entry name" value="Homeodomain-like"/>
    <property type="match status" value="1"/>
</dbReference>
<evidence type="ECO:0000256" key="2">
    <source>
        <dbReference type="ARBA" id="ARBA00023125"/>
    </source>
</evidence>
<name>A0A174HKC4_9FIRM</name>
<proteinExistence type="predicted"/>
<evidence type="ECO:0000256" key="1">
    <source>
        <dbReference type="ARBA" id="ARBA00023015"/>
    </source>
</evidence>
<keyword evidence="2" id="KW-0238">DNA-binding</keyword>
<dbReference type="Proteomes" id="UP000095431">
    <property type="component" value="Unassembled WGS sequence"/>
</dbReference>
<accession>A0A174HKC4</accession>
<protein>
    <submittedName>
        <fullName evidence="5">DNA gyrase inhibitor</fullName>
    </submittedName>
</protein>
<evidence type="ECO:0000256" key="3">
    <source>
        <dbReference type="ARBA" id="ARBA00023163"/>
    </source>
</evidence>
<sequence length="70" mass="8337">MSIEEISLGVGYENQSYFFRQFKKRYGMILRRYRIEKGQKVCKLLKNSERVGMLFTLQGKRINVKVNDTV</sequence>
<dbReference type="PRINTS" id="PR00032">
    <property type="entry name" value="HTHARAC"/>
</dbReference>
<keyword evidence="3" id="KW-0804">Transcription</keyword>
<dbReference type="InterPro" id="IPR020449">
    <property type="entry name" value="Tscrpt_reg_AraC-type_HTH"/>
</dbReference>
<dbReference type="InterPro" id="IPR009057">
    <property type="entry name" value="Homeodomain-like_sf"/>
</dbReference>
<gene>
    <name evidence="5" type="ORF">ERS852478_03755</name>
</gene>
<dbReference type="GO" id="GO:0043565">
    <property type="term" value="F:sequence-specific DNA binding"/>
    <property type="evidence" value="ECO:0007669"/>
    <property type="project" value="InterPro"/>
</dbReference>
<dbReference type="AlphaFoldDB" id="A0A174HKC4"/>
<organism evidence="5 6">
    <name type="scientific">Blautia wexlerae</name>
    <dbReference type="NCBI Taxonomy" id="418240"/>
    <lineage>
        <taxon>Bacteria</taxon>
        <taxon>Bacillati</taxon>
        <taxon>Bacillota</taxon>
        <taxon>Clostridia</taxon>
        <taxon>Lachnospirales</taxon>
        <taxon>Lachnospiraceae</taxon>
        <taxon>Blautia</taxon>
    </lineage>
</organism>
<dbReference type="Gene3D" id="1.10.10.60">
    <property type="entry name" value="Homeodomain-like"/>
    <property type="match status" value="1"/>
</dbReference>
<reference evidence="5 6" key="1">
    <citation type="submission" date="2015-09" db="EMBL/GenBank/DDBJ databases">
        <authorList>
            <consortium name="Pathogen Informatics"/>
        </authorList>
    </citation>
    <scope>NUCLEOTIDE SEQUENCE [LARGE SCALE GENOMIC DNA]</scope>
    <source>
        <strain evidence="5 6">2789STDY5834863</strain>
    </source>
</reference>
<dbReference type="GO" id="GO:0003700">
    <property type="term" value="F:DNA-binding transcription factor activity"/>
    <property type="evidence" value="ECO:0007669"/>
    <property type="project" value="InterPro"/>
</dbReference>